<reference evidence="2 3" key="1">
    <citation type="submission" date="2019-02" db="EMBL/GenBank/DDBJ databases">
        <title>Deep-cultivation of Planctomycetes and their phenomic and genomic characterization uncovers novel biology.</title>
        <authorList>
            <person name="Wiegand S."/>
            <person name="Jogler M."/>
            <person name="Boedeker C."/>
            <person name="Pinto D."/>
            <person name="Vollmers J."/>
            <person name="Rivas-Marin E."/>
            <person name="Kohn T."/>
            <person name="Peeters S.H."/>
            <person name="Heuer A."/>
            <person name="Rast P."/>
            <person name="Oberbeckmann S."/>
            <person name="Bunk B."/>
            <person name="Jeske O."/>
            <person name="Meyerdierks A."/>
            <person name="Storesund J.E."/>
            <person name="Kallscheuer N."/>
            <person name="Luecker S."/>
            <person name="Lage O.M."/>
            <person name="Pohl T."/>
            <person name="Merkel B.J."/>
            <person name="Hornburger P."/>
            <person name="Mueller R.-W."/>
            <person name="Bruemmer F."/>
            <person name="Labrenz M."/>
            <person name="Spormann A.M."/>
            <person name="Op den Camp H."/>
            <person name="Overmann J."/>
            <person name="Amann R."/>
            <person name="Jetten M.S.M."/>
            <person name="Mascher T."/>
            <person name="Medema M.H."/>
            <person name="Devos D.P."/>
            <person name="Kaster A.-K."/>
            <person name="Ovreas L."/>
            <person name="Rohde M."/>
            <person name="Galperin M.Y."/>
            <person name="Jogler C."/>
        </authorList>
    </citation>
    <scope>NUCLEOTIDE SEQUENCE [LARGE SCALE GENOMIC DNA]</scope>
    <source>
        <strain evidence="2 3">I41</strain>
    </source>
</reference>
<dbReference type="SUPFAM" id="SSF56300">
    <property type="entry name" value="Metallo-dependent phosphatases"/>
    <property type="match status" value="1"/>
</dbReference>
<dbReference type="CDD" id="cd00144">
    <property type="entry name" value="MPP_PPP_family"/>
    <property type="match status" value="1"/>
</dbReference>
<accession>A0A517U184</accession>
<protein>
    <submittedName>
        <fullName evidence="2">Serine/threonine-protein phosphatase 1</fullName>
        <ecNumber evidence="2">3.1.3.16</ecNumber>
    </submittedName>
</protein>
<dbReference type="GO" id="GO:0110154">
    <property type="term" value="P:RNA decapping"/>
    <property type="evidence" value="ECO:0007669"/>
    <property type="project" value="TreeGrafter"/>
</dbReference>
<keyword evidence="3" id="KW-1185">Reference proteome</keyword>
<evidence type="ECO:0000313" key="2">
    <source>
        <dbReference type="EMBL" id="QDT74388.1"/>
    </source>
</evidence>
<organism evidence="2 3">
    <name type="scientific">Lacipirellula limnantheis</name>
    <dbReference type="NCBI Taxonomy" id="2528024"/>
    <lineage>
        <taxon>Bacteria</taxon>
        <taxon>Pseudomonadati</taxon>
        <taxon>Planctomycetota</taxon>
        <taxon>Planctomycetia</taxon>
        <taxon>Pirellulales</taxon>
        <taxon>Lacipirellulaceae</taxon>
        <taxon>Lacipirellula</taxon>
    </lineage>
</organism>
<dbReference type="Gene3D" id="3.60.21.10">
    <property type="match status" value="1"/>
</dbReference>
<keyword evidence="2" id="KW-0378">Hydrolase</keyword>
<gene>
    <name evidence="2" type="primary">pphA_2</name>
    <name evidence="2" type="ORF">I41_35830</name>
</gene>
<feature type="domain" description="Calcineurin-like phosphoesterase" evidence="1">
    <location>
        <begin position="20"/>
        <end position="175"/>
    </location>
</feature>
<evidence type="ECO:0000259" key="1">
    <source>
        <dbReference type="Pfam" id="PF00149"/>
    </source>
</evidence>
<dbReference type="Pfam" id="PF00149">
    <property type="entry name" value="Metallophos"/>
    <property type="match status" value="1"/>
</dbReference>
<dbReference type="GO" id="GO:0008803">
    <property type="term" value="F:bis(5'-nucleosyl)-tetraphosphatase (symmetrical) activity"/>
    <property type="evidence" value="ECO:0007669"/>
    <property type="project" value="TreeGrafter"/>
</dbReference>
<dbReference type="PANTHER" id="PTHR42850">
    <property type="entry name" value="METALLOPHOSPHOESTERASE"/>
    <property type="match status" value="1"/>
</dbReference>
<dbReference type="EMBL" id="CP036339">
    <property type="protein sequence ID" value="QDT74388.1"/>
    <property type="molecule type" value="Genomic_DNA"/>
</dbReference>
<dbReference type="AlphaFoldDB" id="A0A517U184"/>
<proteinExistence type="predicted"/>
<dbReference type="KEGG" id="llh:I41_35830"/>
<name>A0A517U184_9BACT</name>
<dbReference type="InterPro" id="IPR029052">
    <property type="entry name" value="Metallo-depent_PP-like"/>
</dbReference>
<dbReference type="RefSeq" id="WP_246133693.1">
    <property type="nucleotide sequence ID" value="NZ_CP036339.1"/>
</dbReference>
<dbReference type="InterPro" id="IPR050126">
    <property type="entry name" value="Ap4A_hydrolase"/>
</dbReference>
<dbReference type="InterPro" id="IPR004843">
    <property type="entry name" value="Calcineurin-like_PHP"/>
</dbReference>
<dbReference type="GO" id="GO:0004722">
    <property type="term" value="F:protein serine/threonine phosphatase activity"/>
    <property type="evidence" value="ECO:0007669"/>
    <property type="project" value="UniProtKB-EC"/>
</dbReference>
<sequence length="249" mass="27545">MSAIQMPARAQRNIVKPAPRTIAIGDVHGCHVALATLVDGLQLTPHDTLVLLGDVIDRGPDSRGCIDQLLALRKRCRLECIQGNHEQMMLDSIDGLMSIQEWLVHGGAETLDSYGKGFGIGEIEPEHVDFIRSWGDVVERPSHFFAHGNYLASRPLSRQPWRDLRWQSLKWHTPEAHLSGRTAVVGHTANKQAEILNLGHLVCIDTYCHGGGWLTAFDVTTGRVWQAKQTGEFQAAELPPIKTPAAVQF</sequence>
<evidence type="ECO:0000313" key="3">
    <source>
        <dbReference type="Proteomes" id="UP000317909"/>
    </source>
</evidence>
<dbReference type="EC" id="3.1.3.16" evidence="2"/>
<dbReference type="PANTHER" id="PTHR42850:SF4">
    <property type="entry name" value="ZINC-DEPENDENT ENDOPOLYPHOSPHATASE"/>
    <property type="match status" value="1"/>
</dbReference>
<dbReference type="Proteomes" id="UP000317909">
    <property type="component" value="Chromosome"/>
</dbReference>
<dbReference type="GO" id="GO:0005737">
    <property type="term" value="C:cytoplasm"/>
    <property type="evidence" value="ECO:0007669"/>
    <property type="project" value="TreeGrafter"/>
</dbReference>